<dbReference type="EMBL" id="DVJP01000067">
    <property type="protein sequence ID" value="HIS77138.1"/>
    <property type="molecule type" value="Genomic_DNA"/>
</dbReference>
<dbReference type="Proteomes" id="UP000824002">
    <property type="component" value="Unassembled WGS sequence"/>
</dbReference>
<protein>
    <submittedName>
        <fullName evidence="2">Uncharacterized protein</fullName>
    </submittedName>
</protein>
<keyword evidence="1" id="KW-1133">Transmembrane helix</keyword>
<keyword evidence="1" id="KW-0472">Membrane</keyword>
<feature type="transmembrane region" description="Helical" evidence="1">
    <location>
        <begin position="6"/>
        <end position="25"/>
    </location>
</feature>
<organism evidence="2 3">
    <name type="scientific">Candidatus Merdivicinus excrementipullorum</name>
    <dbReference type="NCBI Taxonomy" id="2840867"/>
    <lineage>
        <taxon>Bacteria</taxon>
        <taxon>Bacillati</taxon>
        <taxon>Bacillota</taxon>
        <taxon>Clostridia</taxon>
        <taxon>Eubacteriales</taxon>
        <taxon>Oscillospiraceae</taxon>
        <taxon>Oscillospiraceae incertae sedis</taxon>
        <taxon>Candidatus Merdivicinus</taxon>
    </lineage>
</organism>
<evidence type="ECO:0000313" key="3">
    <source>
        <dbReference type="Proteomes" id="UP000824002"/>
    </source>
</evidence>
<proteinExistence type="predicted"/>
<feature type="non-terminal residue" evidence="2">
    <location>
        <position position="1"/>
    </location>
</feature>
<evidence type="ECO:0000256" key="1">
    <source>
        <dbReference type="SAM" id="Phobius"/>
    </source>
</evidence>
<keyword evidence="1" id="KW-0812">Transmembrane</keyword>
<reference evidence="2" key="2">
    <citation type="journal article" date="2021" name="PeerJ">
        <title>Extensive microbial diversity within the chicken gut microbiome revealed by metagenomics and culture.</title>
        <authorList>
            <person name="Gilroy R."/>
            <person name="Ravi A."/>
            <person name="Getino M."/>
            <person name="Pursley I."/>
            <person name="Horton D.L."/>
            <person name="Alikhan N.F."/>
            <person name="Baker D."/>
            <person name="Gharbi K."/>
            <person name="Hall N."/>
            <person name="Watson M."/>
            <person name="Adriaenssens E.M."/>
            <person name="Foster-Nyarko E."/>
            <person name="Jarju S."/>
            <person name="Secka A."/>
            <person name="Antonio M."/>
            <person name="Oren A."/>
            <person name="Chaudhuri R.R."/>
            <person name="La Ragione R."/>
            <person name="Hildebrand F."/>
            <person name="Pallen M.J."/>
        </authorList>
    </citation>
    <scope>NUCLEOTIDE SEQUENCE</scope>
    <source>
        <strain evidence="2">CHK199-13235</strain>
    </source>
</reference>
<reference evidence="2" key="1">
    <citation type="submission" date="2020-10" db="EMBL/GenBank/DDBJ databases">
        <authorList>
            <person name="Gilroy R."/>
        </authorList>
    </citation>
    <scope>NUCLEOTIDE SEQUENCE</scope>
    <source>
        <strain evidence="2">CHK199-13235</strain>
    </source>
</reference>
<evidence type="ECO:0000313" key="2">
    <source>
        <dbReference type="EMBL" id="HIS77138.1"/>
    </source>
</evidence>
<feature type="transmembrane region" description="Helical" evidence="1">
    <location>
        <begin position="46"/>
        <end position="67"/>
    </location>
</feature>
<comment type="caution">
    <text evidence="2">The sequence shown here is derived from an EMBL/GenBank/DDBJ whole genome shotgun (WGS) entry which is preliminary data.</text>
</comment>
<dbReference type="AlphaFoldDB" id="A0A9D1K1I3"/>
<gene>
    <name evidence="2" type="ORF">IAB51_10100</name>
</gene>
<sequence>LTSSVNAVAAVVIAVPLTLALRKALKQTGFSALLAKPAENRTAWTPIKVVAVVVLCLAALFLFLYLAL</sequence>
<accession>A0A9D1K1I3</accession>
<name>A0A9D1K1I3_9FIRM</name>